<comment type="cofactor">
    <cofactor evidence="13">
        <name>Zn(2+)</name>
        <dbReference type="ChEBI" id="CHEBI:29105"/>
    </cofactor>
    <text evidence="13">Binds 2 Zn(2+) ions per subunit. It is not clear if Zn(2+) or Mg(2+) is physiologically important.</text>
</comment>
<dbReference type="GO" id="GO:0008270">
    <property type="term" value="F:zinc ion binding"/>
    <property type="evidence" value="ECO:0007669"/>
    <property type="project" value="InterPro"/>
</dbReference>
<evidence type="ECO:0000256" key="7">
    <source>
        <dbReference type="ARBA" id="ARBA00022833"/>
    </source>
</evidence>
<reference evidence="17" key="2">
    <citation type="submission" date="2016-01" db="EMBL/GenBank/DDBJ databases">
        <authorList>
            <person name="Poehlein A."/>
            <person name="Schlien K."/>
            <person name="Gottschalk G."/>
            <person name="Buckel W."/>
            <person name="Daniel R."/>
        </authorList>
    </citation>
    <scope>NUCLEOTIDE SEQUENCE [LARGE SCALE GENOMIC DNA]</scope>
    <source>
        <strain evidence="17">X2</strain>
    </source>
</reference>
<evidence type="ECO:0000256" key="3">
    <source>
        <dbReference type="ARBA" id="ARBA00022722"/>
    </source>
</evidence>
<keyword evidence="8 10" id="KW-0269">Exonuclease</keyword>
<dbReference type="GO" id="GO:0005737">
    <property type="term" value="C:cytoplasm"/>
    <property type="evidence" value="ECO:0007669"/>
    <property type="project" value="UniProtKB-SubCell"/>
</dbReference>
<dbReference type="InterPro" id="IPR042173">
    <property type="entry name" value="RNase_J_2"/>
</dbReference>
<accession>A0A0X8VE12</accession>
<dbReference type="InterPro" id="IPR030854">
    <property type="entry name" value="RNase_J_bac"/>
</dbReference>
<evidence type="ECO:0000256" key="13">
    <source>
        <dbReference type="PIRSR" id="PIRSR004803-3"/>
    </source>
</evidence>
<dbReference type="EMBL" id="FQUA01000003">
    <property type="protein sequence ID" value="SHE53782.1"/>
    <property type="molecule type" value="Genomic_DNA"/>
</dbReference>
<dbReference type="Pfam" id="PF07521">
    <property type="entry name" value="RMMBL"/>
    <property type="match status" value="1"/>
</dbReference>
<dbReference type="InterPro" id="IPR004613">
    <property type="entry name" value="RNase_J"/>
</dbReference>
<dbReference type="HAMAP" id="MF_01491">
    <property type="entry name" value="RNase_J_bact"/>
    <property type="match status" value="1"/>
</dbReference>
<keyword evidence="3 10" id="KW-0540">Nuclease</keyword>
<evidence type="ECO:0000313" key="16">
    <source>
        <dbReference type="EMBL" id="SHE53782.1"/>
    </source>
</evidence>
<protein>
    <recommendedName>
        <fullName evidence="10">Ribonuclease J</fullName>
        <shortName evidence="10">RNase J</shortName>
        <ecNumber evidence="10">3.1.-.-</ecNumber>
    </recommendedName>
</protein>
<dbReference type="Gene3D" id="3.60.15.10">
    <property type="entry name" value="Ribonuclease Z/Hydroxyacylglutathione hydrolase-like"/>
    <property type="match status" value="1"/>
</dbReference>
<feature type="binding site" evidence="10 12">
    <location>
        <begin position="369"/>
        <end position="373"/>
    </location>
    <ligand>
        <name>substrate</name>
    </ligand>
</feature>
<dbReference type="PROSITE" id="PS01292">
    <property type="entry name" value="UPF0036"/>
    <property type="match status" value="1"/>
</dbReference>
<dbReference type="FunFam" id="3.10.20.580:FF:000001">
    <property type="entry name" value="Ribonuclease J"/>
    <property type="match status" value="1"/>
</dbReference>
<evidence type="ECO:0000313" key="18">
    <source>
        <dbReference type="Proteomes" id="UP000184204"/>
    </source>
</evidence>
<comment type="cofactor">
    <cofactor evidence="13">
        <name>Ca(2+)</name>
        <dbReference type="ChEBI" id="CHEBI:29108"/>
    </cofactor>
    <text evidence="13">Binds 1 Ca(2+) cation per subunit. Seen in 1 crystal structure, it is not clear if it is physiologically important.</text>
</comment>
<dbReference type="EMBL" id="CP014223">
    <property type="protein sequence ID" value="AMJ42206.1"/>
    <property type="molecule type" value="Genomic_DNA"/>
</dbReference>
<feature type="binding site" evidence="13">
    <location>
        <position position="52"/>
    </location>
    <ligand>
        <name>Ca(2+)</name>
        <dbReference type="ChEBI" id="CHEBI:29108"/>
    </ligand>
</feature>
<dbReference type="Proteomes" id="UP000184204">
    <property type="component" value="Unassembled WGS sequence"/>
</dbReference>
<dbReference type="NCBIfam" id="TIGR00649">
    <property type="entry name" value="MG423"/>
    <property type="match status" value="1"/>
</dbReference>
<feature type="active site" description="Proton donor" evidence="11">
    <location>
        <position position="199"/>
    </location>
</feature>
<evidence type="ECO:0000256" key="12">
    <source>
        <dbReference type="PIRSR" id="PIRSR004803-2"/>
    </source>
</evidence>
<dbReference type="SUPFAM" id="SSF56281">
    <property type="entry name" value="Metallo-hydrolase/oxidoreductase"/>
    <property type="match status" value="1"/>
</dbReference>
<evidence type="ECO:0000259" key="14">
    <source>
        <dbReference type="SMART" id="SM00849"/>
    </source>
</evidence>
<evidence type="ECO:0000313" key="15">
    <source>
        <dbReference type="EMBL" id="AMJ42206.1"/>
    </source>
</evidence>
<dbReference type="PIRSF" id="PIRSF004803">
    <property type="entry name" value="RnjA"/>
    <property type="match status" value="1"/>
</dbReference>
<keyword evidence="9 10" id="KW-0694">RNA-binding</keyword>
<dbReference type="GO" id="GO:0004534">
    <property type="term" value="F:5'-3' RNA exonuclease activity"/>
    <property type="evidence" value="ECO:0007669"/>
    <property type="project" value="UniProtKB-UniRule"/>
</dbReference>
<feature type="binding site" evidence="13">
    <location>
        <position position="82"/>
    </location>
    <ligand>
        <name>Zn(2+)</name>
        <dbReference type="ChEBI" id="CHEBI:29105"/>
        <label>1</label>
        <note>catalytic</note>
    </ligand>
</feature>
<keyword evidence="13" id="KW-0106">Calcium</keyword>
<dbReference type="AlphaFoldDB" id="A0A0X8VE12"/>
<dbReference type="GO" id="GO:0004521">
    <property type="term" value="F:RNA endonuclease activity"/>
    <property type="evidence" value="ECO:0007669"/>
    <property type="project" value="UniProtKB-UniRule"/>
</dbReference>
<evidence type="ECO:0000256" key="5">
    <source>
        <dbReference type="ARBA" id="ARBA00022759"/>
    </source>
</evidence>
<keyword evidence="10" id="KW-0698">rRNA processing</keyword>
<organism evidence="16 18">
    <name type="scientific">Anaerotignum propionicum DSM 1682</name>
    <dbReference type="NCBI Taxonomy" id="991789"/>
    <lineage>
        <taxon>Bacteria</taxon>
        <taxon>Bacillati</taxon>
        <taxon>Bacillota</taxon>
        <taxon>Clostridia</taxon>
        <taxon>Lachnospirales</taxon>
        <taxon>Anaerotignaceae</taxon>
        <taxon>Anaerotignum</taxon>
    </lineage>
</organism>
<keyword evidence="2 10" id="KW-0963">Cytoplasm</keyword>
<feature type="binding site" evidence="13">
    <location>
        <position position="79"/>
    </location>
    <ligand>
        <name>Zn(2+)</name>
        <dbReference type="ChEBI" id="CHEBI:29105"/>
        <label>2</label>
        <note>catalytic</note>
    </ligand>
</feature>
<keyword evidence="17" id="KW-1185">Reference proteome</keyword>
<dbReference type="InterPro" id="IPR055132">
    <property type="entry name" value="RNase_J_b_CASP"/>
</dbReference>
<keyword evidence="5 10" id="KW-0255">Endonuclease</keyword>
<evidence type="ECO:0000313" key="17">
    <source>
        <dbReference type="Proteomes" id="UP000068026"/>
    </source>
</evidence>
<evidence type="ECO:0000256" key="11">
    <source>
        <dbReference type="PIRSR" id="PIRSR004803-1"/>
    </source>
</evidence>
<sequence>MAGRKPKPKAKLKIAALGGLEEIGKNMTMLEYGNDIMVIDCGLAFPEDDMLGIDLVIPDVTYLIKNIDKVRGIVLTHGHEDHIGALPYILKQLNVPVFGTLLTLGLLENKLREHKMLDKTVLHTVVPRERVNLGQFNVEFIHTNHSIADSVALAIHTPIGTVVHTGDFKVDYTPIDGEIIDLQRFGELGKEGVLLLMSDSTNAERKGFTMSEKNVGKVFEKIFEDTPKNRIMVATFSSNIHRIQQVVNAAYMYGRKVAIIGRSMVNAVKTASELEYLAIPPRTLIDIGEIKNYKDEQLVIITTGSQGETMSALTRIAMNEHKQVNVKPEDKIIISASAIPGNEKNVTRVINELLKKGANVIYGDMEEIHVSGHARQEELKLMLALTKPKFFMPVHGEFMHLSCHKDLALSMGLDKNNIFIMKLGEVLEVTRNEAKVNGTVPAGRVMVDGLGVGDVGNIVLRDRKHLSQDGLMVVVVTLDRESGTIVAGPDIISRGFVYVRVAEDLMDEAKKVVLEALLDCEEKNITSWNYIKGVIKDTLKNFLWQKTKRSPMILPIIMDV</sequence>
<dbReference type="KEGG" id="cpro:CPRO_26580"/>
<dbReference type="SMART" id="SM00849">
    <property type="entry name" value="Lactamase_B"/>
    <property type="match status" value="1"/>
</dbReference>
<evidence type="ECO:0000256" key="1">
    <source>
        <dbReference type="ARBA" id="ARBA00004496"/>
    </source>
</evidence>
<dbReference type="Pfam" id="PF00753">
    <property type="entry name" value="Lactamase_B"/>
    <property type="match status" value="1"/>
</dbReference>
<keyword evidence="7 13" id="KW-0862">Zinc</keyword>
<feature type="binding site" evidence="13">
    <location>
        <position position="395"/>
    </location>
    <ligand>
        <name>Zn(2+)</name>
        <dbReference type="ChEBI" id="CHEBI:29105"/>
        <label>1</label>
        <note>catalytic</note>
    </ligand>
</feature>
<feature type="binding site" evidence="13">
    <location>
        <position position="448"/>
    </location>
    <ligand>
        <name>Ca(2+)</name>
        <dbReference type="ChEBI" id="CHEBI:29108"/>
    </ligand>
</feature>
<keyword evidence="6 10" id="KW-0378">Hydrolase</keyword>
<feature type="binding site" evidence="12">
    <location>
        <begin position="237"/>
        <end position="239"/>
    </location>
    <ligand>
        <name>substrate</name>
    </ligand>
</feature>
<dbReference type="EC" id="3.1.-.-" evidence="10"/>
<feature type="binding site" evidence="13">
    <location>
        <position position="77"/>
    </location>
    <ligand>
        <name>Zn(2+)</name>
        <dbReference type="ChEBI" id="CHEBI:29105"/>
        <label>1</label>
        <note>catalytic</note>
    </ligand>
</feature>
<reference evidence="15 17" key="1">
    <citation type="journal article" date="2016" name="Genome Announc.">
        <title>Complete Genome Sequence of the Amino Acid-Fermenting Clostridium propionicum X2 (DSM 1682).</title>
        <authorList>
            <person name="Poehlein A."/>
            <person name="Schlien K."/>
            <person name="Chowdhury N.P."/>
            <person name="Gottschalk G."/>
            <person name="Buckel W."/>
            <person name="Daniel R."/>
        </authorList>
    </citation>
    <scope>NUCLEOTIDE SEQUENCE [LARGE SCALE GENOMIC DNA]</scope>
    <source>
        <strain evidence="15 17">X2</strain>
    </source>
</reference>
<keyword evidence="4 13" id="KW-0479">Metal-binding</keyword>
<dbReference type="PANTHER" id="PTHR43694:SF1">
    <property type="entry name" value="RIBONUCLEASE J"/>
    <property type="match status" value="1"/>
</dbReference>
<proteinExistence type="inferred from homology"/>
<dbReference type="Pfam" id="PF17770">
    <property type="entry name" value="RNase_J_C"/>
    <property type="match status" value="1"/>
</dbReference>
<dbReference type="InterPro" id="IPR001587">
    <property type="entry name" value="RNase_J_CS"/>
</dbReference>
<feature type="binding site" evidence="13">
    <location>
        <position position="167"/>
    </location>
    <ligand>
        <name>Zn(2+)</name>
        <dbReference type="ChEBI" id="CHEBI:29105"/>
        <label>1</label>
        <note>catalytic</note>
    </ligand>
</feature>
<dbReference type="InterPro" id="IPR041636">
    <property type="entry name" value="RNase_J_C"/>
</dbReference>
<dbReference type="Gene3D" id="3.10.20.580">
    <property type="match status" value="1"/>
</dbReference>
<dbReference type="InterPro" id="IPR011108">
    <property type="entry name" value="RMMBL"/>
</dbReference>
<comment type="similarity">
    <text evidence="10">Belongs to the metallo-beta-lactamase superfamily. RNA-metabolizing metallo-beta-lactamase-like family. Bacterial RNase J subfamily.</text>
</comment>
<name>A0A0X8VE12_ANAPI</name>
<dbReference type="RefSeq" id="WP_066052650.1">
    <property type="nucleotide sequence ID" value="NZ_CP014223.1"/>
</dbReference>
<dbReference type="InterPro" id="IPR001279">
    <property type="entry name" value="Metallo-B-lactamas"/>
</dbReference>
<dbReference type="Pfam" id="PF22505">
    <property type="entry name" value="RNase_J_b_CASP"/>
    <property type="match status" value="1"/>
</dbReference>
<dbReference type="PANTHER" id="PTHR43694">
    <property type="entry name" value="RIBONUCLEASE J"/>
    <property type="match status" value="1"/>
</dbReference>
<dbReference type="Proteomes" id="UP000068026">
    <property type="component" value="Chromosome"/>
</dbReference>
<reference evidence="16" key="4">
    <citation type="submission" date="2016-11" db="EMBL/GenBank/DDBJ databases">
        <authorList>
            <person name="Varghese N."/>
            <person name="Submissions S."/>
        </authorList>
    </citation>
    <scope>NUCLEOTIDE SEQUENCE</scope>
    <source>
        <strain evidence="16">DSM 1682</strain>
    </source>
</reference>
<evidence type="ECO:0000256" key="10">
    <source>
        <dbReference type="HAMAP-Rule" id="MF_01491"/>
    </source>
</evidence>
<dbReference type="GO" id="GO:0003723">
    <property type="term" value="F:RNA binding"/>
    <property type="evidence" value="ECO:0007669"/>
    <property type="project" value="UniProtKB-UniRule"/>
</dbReference>
<comment type="function">
    <text evidence="10">An RNase that has 5'-3' exonuclease and possibly endonuclease activity. Involved in maturation of rRNA and in some organisms also mRNA maturation and/or decay.</text>
</comment>
<comment type="subcellular location">
    <subcellularLocation>
        <location evidence="1 10">Cytoplasm</location>
    </subcellularLocation>
</comment>
<dbReference type="Gene3D" id="3.40.50.10710">
    <property type="entry name" value="Metallo-hydrolase/oxidoreductase"/>
    <property type="match status" value="1"/>
</dbReference>
<evidence type="ECO:0000256" key="9">
    <source>
        <dbReference type="ARBA" id="ARBA00022884"/>
    </source>
</evidence>
<comment type="subunit">
    <text evidence="10">Homodimer, may be a subunit of the RNA degradosome.</text>
</comment>
<evidence type="ECO:0000256" key="4">
    <source>
        <dbReference type="ARBA" id="ARBA00022723"/>
    </source>
</evidence>
<dbReference type="GO" id="GO:0006364">
    <property type="term" value="P:rRNA processing"/>
    <property type="evidence" value="ECO:0007669"/>
    <property type="project" value="UniProtKB-UniRule"/>
</dbReference>
<evidence type="ECO:0000256" key="6">
    <source>
        <dbReference type="ARBA" id="ARBA00022801"/>
    </source>
</evidence>
<feature type="binding site" evidence="13">
    <location>
        <position position="54"/>
    </location>
    <ligand>
        <name>Ca(2+)</name>
        <dbReference type="ChEBI" id="CHEBI:29108"/>
    </ligand>
</feature>
<feature type="binding site" evidence="13">
    <location>
        <position position="81"/>
    </location>
    <ligand>
        <name>Zn(2+)</name>
        <dbReference type="ChEBI" id="CHEBI:29105"/>
        <label>1</label>
        <note>catalytic</note>
    </ligand>
</feature>
<dbReference type="CDD" id="cd07714">
    <property type="entry name" value="RNaseJ_MBL-fold"/>
    <property type="match status" value="1"/>
</dbReference>
<feature type="domain" description="Metallo-beta-lactamase" evidence="14">
    <location>
        <begin position="24"/>
        <end position="222"/>
    </location>
</feature>
<dbReference type="InterPro" id="IPR036866">
    <property type="entry name" value="RibonucZ/Hydroxyglut_hydro"/>
</dbReference>
<feature type="binding site" evidence="13">
    <location>
        <position position="145"/>
    </location>
    <ligand>
        <name>Zn(2+)</name>
        <dbReference type="ChEBI" id="CHEBI:29105"/>
        <label>1</label>
        <note>catalytic</note>
    </ligand>
</feature>
<evidence type="ECO:0000256" key="2">
    <source>
        <dbReference type="ARBA" id="ARBA00022490"/>
    </source>
</evidence>
<feature type="active site" description="Proton acceptor" evidence="11">
    <location>
        <position position="373"/>
    </location>
</feature>
<reference evidence="18" key="3">
    <citation type="submission" date="2016-11" db="EMBL/GenBank/DDBJ databases">
        <authorList>
            <person name="Jaros S."/>
            <person name="Januszkiewicz K."/>
            <person name="Wedrychowicz H."/>
        </authorList>
    </citation>
    <scope>NUCLEOTIDE SEQUENCE [LARGE SCALE GENOMIC DNA]</scope>
    <source>
        <strain evidence="18">DSM 1682</strain>
    </source>
</reference>
<gene>
    <name evidence="10" type="primary">rnj</name>
    <name evidence="15" type="synonym">rnjA</name>
    <name evidence="15" type="ORF">CPRO_26580</name>
    <name evidence="16" type="ORF">SAMN02745151_01023</name>
</gene>
<evidence type="ECO:0000256" key="8">
    <source>
        <dbReference type="ARBA" id="ARBA00022839"/>
    </source>
</evidence>